<keyword evidence="3" id="KW-1185">Reference proteome</keyword>
<feature type="region of interest" description="Disordered" evidence="1">
    <location>
        <begin position="46"/>
        <end position="68"/>
    </location>
</feature>
<dbReference type="AlphaFoldDB" id="A0AAE0V296"/>
<name>A0AAE0V296_9TELE</name>
<evidence type="ECO:0000256" key="1">
    <source>
        <dbReference type="SAM" id="MobiDB-lite"/>
    </source>
</evidence>
<accession>A0AAE0V296</accession>
<organism evidence="2 3">
    <name type="scientific">Hemibagrus guttatus</name>
    <dbReference type="NCBI Taxonomy" id="175788"/>
    <lineage>
        <taxon>Eukaryota</taxon>
        <taxon>Metazoa</taxon>
        <taxon>Chordata</taxon>
        <taxon>Craniata</taxon>
        <taxon>Vertebrata</taxon>
        <taxon>Euteleostomi</taxon>
        <taxon>Actinopterygii</taxon>
        <taxon>Neopterygii</taxon>
        <taxon>Teleostei</taxon>
        <taxon>Ostariophysi</taxon>
        <taxon>Siluriformes</taxon>
        <taxon>Bagridae</taxon>
        <taxon>Hemibagrus</taxon>
    </lineage>
</organism>
<evidence type="ECO:0000313" key="2">
    <source>
        <dbReference type="EMBL" id="KAK3529699.1"/>
    </source>
</evidence>
<feature type="compositionally biased region" description="Basic and acidic residues" evidence="1">
    <location>
        <begin position="50"/>
        <end position="60"/>
    </location>
</feature>
<gene>
    <name evidence="2" type="ORF">QTP70_033667</name>
</gene>
<dbReference type="Proteomes" id="UP001274896">
    <property type="component" value="Unassembled WGS sequence"/>
</dbReference>
<dbReference type="EMBL" id="JAUCMX010000012">
    <property type="protein sequence ID" value="KAK3529699.1"/>
    <property type="molecule type" value="Genomic_DNA"/>
</dbReference>
<proteinExistence type="predicted"/>
<reference evidence="2" key="1">
    <citation type="submission" date="2023-06" db="EMBL/GenBank/DDBJ databases">
        <title>Male Hemibagrus guttatus genome.</title>
        <authorList>
            <person name="Bian C."/>
        </authorList>
    </citation>
    <scope>NUCLEOTIDE SEQUENCE</scope>
    <source>
        <strain evidence="2">Male_cb2023</strain>
        <tissue evidence="2">Muscle</tissue>
    </source>
</reference>
<protein>
    <submittedName>
        <fullName evidence="2">Uncharacterized protein</fullName>
    </submittedName>
</protein>
<feature type="non-terminal residue" evidence="2">
    <location>
        <position position="98"/>
    </location>
</feature>
<sequence>RHQASRQDTPWMECQPIAGHTHTHSHTMGNLETPVSLEACLWTAGGNRSTRREPTKHEENMQTPHTQWERDLNSGRWSAAFSLTLRCFLQCSIVLQQK</sequence>
<comment type="caution">
    <text evidence="2">The sequence shown here is derived from an EMBL/GenBank/DDBJ whole genome shotgun (WGS) entry which is preliminary data.</text>
</comment>
<evidence type="ECO:0000313" key="3">
    <source>
        <dbReference type="Proteomes" id="UP001274896"/>
    </source>
</evidence>